<organism evidence="4 5">
    <name type="scientific">Actinomycetospora straminea</name>
    <dbReference type="NCBI Taxonomy" id="663607"/>
    <lineage>
        <taxon>Bacteria</taxon>
        <taxon>Bacillati</taxon>
        <taxon>Actinomycetota</taxon>
        <taxon>Actinomycetes</taxon>
        <taxon>Pseudonocardiales</taxon>
        <taxon>Pseudonocardiaceae</taxon>
        <taxon>Actinomycetospora</taxon>
    </lineage>
</organism>
<proteinExistence type="predicted"/>
<dbReference type="InterPro" id="IPR041664">
    <property type="entry name" value="AAA_16"/>
</dbReference>
<evidence type="ECO:0000256" key="1">
    <source>
        <dbReference type="ARBA" id="ARBA00022741"/>
    </source>
</evidence>
<sequence length="960" mass="99567">MFTTSSNSERICSLLFSAMAAVTHTGSMQAGPGAAPLIGRDDEVAALVAAALSGPGGVTLVAGEAGSGKTRLLDEVAVRATAAGARVLRGHAVPGGGPYRPLAEALAAVASPALADQPRLAPFRAVLARVLPAWTAGPAITATAPYLVDPVLVLGEAVVELLGVIAGEGRAVVVLDDLHWADRDTLAVLEYLAGRLGGGVRVLGSVRSDERPPEGFAPLRRARVPVVELGRLARDDAASLAGAVLGAALADDVRDHVVAAADGLPLLVEELATRLADAGAITRRDGHWRASGPLPVEVPEAFAEAVAARVAALDAGDRDVVRVAALLGRDLAWDLLPTAAGVDDADAAAALRRAVEARLLVPDADGGLRWRHALTQDAVLAALTGPERAVLAARAAAALDADDLAGPRLARVAELHARGGDPDRAAELLLRHAREHRAAGAPAAALGVLEQATALAGEAQRLPVALERVEVLALAARTDEALAVGGHLLPGAAEPARTALAVALARACVAAERFDEARALLARGRDDDPRVLALAAHVALGVGEVSEALRLAEPAVAAAETRAPEAACEALEVVGRAHRRDDPERSAAAFRRAAEIAERHGLTAWRLRALSELGVADMFGTGGGESLRRARELAQEAGMVGTAVMLELQLVAVDNGSAGPVASAVAAERVAERAGRLGLRGFRGHALAFVARGRVFADRFDEVDALFAEAAALSANPVHVESAEALARAHDRWLAGDVAAALPCYDAAIDVLRRAESANPTPSWGERAVLRTALDPDDPAPREELRGSDVLVQVLNRAALHFCDAIAAAHRGDDPSAELAAGDALVTSRPFFRHLLRGLLLEHGGRVLGDPVPVLHEILAWTAGTGEDRLAAWSRARLRALGAPVPRPQRDLTDVPPTLRAQGVTGREMEVLRLVGEGLANPEIAERLVVSRRTVETHVGNLLAKTGATSRGELRRAIPP</sequence>
<evidence type="ECO:0000313" key="4">
    <source>
        <dbReference type="EMBL" id="GAA4888265.1"/>
    </source>
</evidence>
<keyword evidence="5" id="KW-1185">Reference proteome</keyword>
<name>A0ABP9EVS2_9PSEU</name>
<dbReference type="Gene3D" id="1.10.10.10">
    <property type="entry name" value="Winged helix-like DNA-binding domain superfamily/Winged helix DNA-binding domain"/>
    <property type="match status" value="1"/>
</dbReference>
<dbReference type="InterPro" id="IPR016032">
    <property type="entry name" value="Sig_transdc_resp-reg_C-effctor"/>
</dbReference>
<dbReference type="InterPro" id="IPR000792">
    <property type="entry name" value="Tscrpt_reg_LuxR_C"/>
</dbReference>
<accession>A0ABP9EVS2</accession>
<evidence type="ECO:0000313" key="5">
    <source>
        <dbReference type="Proteomes" id="UP001500457"/>
    </source>
</evidence>
<dbReference type="InterPro" id="IPR036388">
    <property type="entry name" value="WH-like_DNA-bd_sf"/>
</dbReference>
<dbReference type="PANTHER" id="PTHR16305:SF35">
    <property type="entry name" value="TRANSCRIPTIONAL ACTIVATOR DOMAIN"/>
    <property type="match status" value="1"/>
</dbReference>
<keyword evidence="1" id="KW-0547">Nucleotide-binding</keyword>
<dbReference type="SMART" id="SM00421">
    <property type="entry name" value="HTH_LUXR"/>
    <property type="match status" value="1"/>
</dbReference>
<dbReference type="Pfam" id="PF13191">
    <property type="entry name" value="AAA_16"/>
    <property type="match status" value="1"/>
</dbReference>
<dbReference type="SUPFAM" id="SSF46894">
    <property type="entry name" value="C-terminal effector domain of the bipartite response regulators"/>
    <property type="match status" value="1"/>
</dbReference>
<dbReference type="PROSITE" id="PS50043">
    <property type="entry name" value="HTH_LUXR_2"/>
    <property type="match status" value="1"/>
</dbReference>
<dbReference type="PANTHER" id="PTHR16305">
    <property type="entry name" value="TESTICULAR SOLUBLE ADENYLYL CYCLASE"/>
    <property type="match status" value="1"/>
</dbReference>
<keyword evidence="2" id="KW-0067">ATP-binding</keyword>
<feature type="domain" description="HTH luxR-type" evidence="3">
    <location>
        <begin position="897"/>
        <end position="960"/>
    </location>
</feature>
<protein>
    <recommendedName>
        <fullName evidence="3">HTH luxR-type domain-containing protein</fullName>
    </recommendedName>
</protein>
<dbReference type="PROSITE" id="PS00622">
    <property type="entry name" value="HTH_LUXR_1"/>
    <property type="match status" value="1"/>
</dbReference>
<evidence type="ECO:0000259" key="3">
    <source>
        <dbReference type="PROSITE" id="PS50043"/>
    </source>
</evidence>
<comment type="caution">
    <text evidence="4">The sequence shown here is derived from an EMBL/GenBank/DDBJ whole genome shotgun (WGS) entry which is preliminary data.</text>
</comment>
<dbReference type="Proteomes" id="UP001500457">
    <property type="component" value="Unassembled WGS sequence"/>
</dbReference>
<dbReference type="CDD" id="cd06170">
    <property type="entry name" value="LuxR_C_like"/>
    <property type="match status" value="1"/>
</dbReference>
<dbReference type="PRINTS" id="PR00038">
    <property type="entry name" value="HTHLUXR"/>
</dbReference>
<reference evidence="5" key="1">
    <citation type="journal article" date="2019" name="Int. J. Syst. Evol. Microbiol.">
        <title>The Global Catalogue of Microorganisms (GCM) 10K type strain sequencing project: providing services to taxonomists for standard genome sequencing and annotation.</title>
        <authorList>
            <consortium name="The Broad Institute Genomics Platform"/>
            <consortium name="The Broad Institute Genome Sequencing Center for Infectious Disease"/>
            <person name="Wu L."/>
            <person name="Ma J."/>
        </authorList>
    </citation>
    <scope>NUCLEOTIDE SEQUENCE [LARGE SCALE GENOMIC DNA]</scope>
    <source>
        <strain evidence="5">JCM 17983</strain>
    </source>
</reference>
<dbReference type="EMBL" id="BAABHQ010000016">
    <property type="protein sequence ID" value="GAA4888265.1"/>
    <property type="molecule type" value="Genomic_DNA"/>
</dbReference>
<dbReference type="SUPFAM" id="SSF52540">
    <property type="entry name" value="P-loop containing nucleoside triphosphate hydrolases"/>
    <property type="match status" value="1"/>
</dbReference>
<dbReference type="InterPro" id="IPR027417">
    <property type="entry name" value="P-loop_NTPase"/>
</dbReference>
<gene>
    <name evidence="4" type="ORF">GCM10023203_46610</name>
</gene>
<evidence type="ECO:0000256" key="2">
    <source>
        <dbReference type="ARBA" id="ARBA00022840"/>
    </source>
</evidence>
<dbReference type="Pfam" id="PF00196">
    <property type="entry name" value="GerE"/>
    <property type="match status" value="1"/>
</dbReference>